<proteinExistence type="predicted"/>
<dbReference type="Proteomes" id="UP000214646">
    <property type="component" value="Unassembled WGS sequence"/>
</dbReference>
<protein>
    <submittedName>
        <fullName evidence="2">Uncharacterized protein</fullName>
    </submittedName>
</protein>
<evidence type="ECO:0000313" key="2">
    <source>
        <dbReference type="EMBL" id="OWK35013.1"/>
    </source>
</evidence>
<comment type="caution">
    <text evidence="2">The sequence shown here is derived from an EMBL/GenBank/DDBJ whole genome shotgun (WGS) entry which is preliminary data.</text>
</comment>
<accession>A0A225D249</accession>
<dbReference type="RefSeq" id="WP_088260224.1">
    <property type="nucleotide sequence ID" value="NZ_NIDE01000019.1"/>
</dbReference>
<organism evidence="2 3">
    <name type="scientific">Fimbriiglobus ruber</name>
    <dbReference type="NCBI Taxonomy" id="1908690"/>
    <lineage>
        <taxon>Bacteria</taxon>
        <taxon>Pseudomonadati</taxon>
        <taxon>Planctomycetota</taxon>
        <taxon>Planctomycetia</taxon>
        <taxon>Gemmatales</taxon>
        <taxon>Gemmataceae</taxon>
        <taxon>Fimbriiglobus</taxon>
    </lineage>
</organism>
<dbReference type="OrthoDB" id="255440at2"/>
<evidence type="ECO:0000313" key="3">
    <source>
        <dbReference type="Proteomes" id="UP000214646"/>
    </source>
</evidence>
<name>A0A225D249_9BACT</name>
<dbReference type="EMBL" id="NIDE01000019">
    <property type="protein sequence ID" value="OWK35013.1"/>
    <property type="molecule type" value="Genomic_DNA"/>
</dbReference>
<reference evidence="3" key="1">
    <citation type="submission" date="2017-06" db="EMBL/GenBank/DDBJ databases">
        <title>Genome analysis of Fimbriiglobus ruber SP5, the first member of the order Planctomycetales with confirmed chitinolytic capability.</title>
        <authorList>
            <person name="Ravin N.V."/>
            <person name="Rakitin A.L."/>
            <person name="Ivanova A.A."/>
            <person name="Beletsky A.V."/>
            <person name="Kulichevskaya I.S."/>
            <person name="Mardanov A.V."/>
            <person name="Dedysh S.N."/>
        </authorList>
    </citation>
    <scope>NUCLEOTIDE SEQUENCE [LARGE SCALE GENOMIC DNA]</scope>
    <source>
        <strain evidence="3">SP5</strain>
    </source>
</reference>
<gene>
    <name evidence="2" type="ORF">FRUB_09855</name>
</gene>
<dbReference type="AlphaFoldDB" id="A0A225D249"/>
<sequence>MPLPRRFRAPTADGAVLSEPPADRAAELVGRNQQSLDRADVLVGGLSLRNLRTLARDESFAAARDYMKAAGERPGDCPFPSASGSPLVLAGHQPELFHPGVWVKNFALNALARSAGGTAINLVVDNDTMKSTALRFPIFTPRDPSSVRLESIPFDRQDGELPYEERRIADPDLFRTFADRTAHIWRTWPREPLLPRVWAEIVAHPAATIGERFAAVRRRWERAWGCTNLELPVSRLAQTRAFGLFVRHLAGDAGRFRQVYNTAVQSYRVANRIRSRSHPVPDLGPDELPFWSPPGADGRRGRATAGAANDPAGVRPRALTLTLFARLCLGDFFIHGIGGGKYDEVTDAIIRDYFGVDPPAYQVLTATIHLPLPGYPAGPRDVESLERTERDLRWNPHRHLPAAVAERPDVRELLRRRAALSAVEPEDRAARRWRFQNLRAIADELRPLVGLEMAATHDRAARAKEEVRANAVLRRRDFSWLLYPEDALKPFARQFLKPSTEK</sequence>
<keyword evidence="3" id="KW-1185">Reference proteome</keyword>
<feature type="region of interest" description="Disordered" evidence="1">
    <location>
        <begin position="284"/>
        <end position="309"/>
    </location>
</feature>
<evidence type="ECO:0000256" key="1">
    <source>
        <dbReference type="SAM" id="MobiDB-lite"/>
    </source>
</evidence>